<dbReference type="InterPro" id="IPR045632">
    <property type="entry name" value="DUF6314"/>
</dbReference>
<name>A0A0B2APV6_9MICC</name>
<accession>A0A0B2APV6</accession>
<evidence type="ECO:0000259" key="1">
    <source>
        <dbReference type="Pfam" id="PF19834"/>
    </source>
</evidence>
<feature type="domain" description="DUF6314" evidence="1">
    <location>
        <begin position="13"/>
        <end position="157"/>
    </location>
</feature>
<dbReference type="RefSeq" id="WP_043122236.1">
    <property type="nucleotide sequence ID" value="NZ_JTDL01000091.1"/>
</dbReference>
<keyword evidence="3" id="KW-1185">Reference proteome</keyword>
<reference evidence="2 3" key="1">
    <citation type="submission" date="2014-09" db="EMBL/GenBank/DDBJ databases">
        <title>Genome sequence of Sinomonas sp. MUSC 117.</title>
        <authorList>
            <person name="Lee L.-H."/>
        </authorList>
    </citation>
    <scope>NUCLEOTIDE SEQUENCE [LARGE SCALE GENOMIC DNA]</scope>
    <source>
        <strain evidence="2 3">MUSC 117</strain>
    </source>
</reference>
<dbReference type="EMBL" id="JTDL01000091">
    <property type="protein sequence ID" value="KHL03888.1"/>
    <property type="molecule type" value="Genomic_DNA"/>
</dbReference>
<dbReference type="OrthoDB" id="3296280at2"/>
<sequence>MSYSVPDLRSYVSGTWAVERTMLDRSTGATGTFTGTAVFAPRFAPRSASSKEATDDGALLQSEHGTVRWGNHEGPATREYVWRPTSAAATMDVFFPDGRFFHRVSFSGDSSGLEAEHWCDPDDYRVSYTVLGPDQFRYVWAVRGPAKDLLLTSSLTRRS</sequence>
<dbReference type="Pfam" id="PF19834">
    <property type="entry name" value="DUF6314"/>
    <property type="match status" value="1"/>
</dbReference>
<dbReference type="Proteomes" id="UP000030982">
    <property type="component" value="Unassembled WGS sequence"/>
</dbReference>
<evidence type="ECO:0000313" key="2">
    <source>
        <dbReference type="EMBL" id="KHL03888.1"/>
    </source>
</evidence>
<proteinExistence type="predicted"/>
<dbReference type="AlphaFoldDB" id="A0A0B2APV6"/>
<protein>
    <recommendedName>
        <fullName evidence="1">DUF6314 domain-containing protein</fullName>
    </recommendedName>
</protein>
<dbReference type="STRING" id="1338436.LK10_08180"/>
<gene>
    <name evidence="2" type="ORF">LK10_08180</name>
</gene>
<organism evidence="2 3">
    <name type="scientific">Sinomonas humi</name>
    <dbReference type="NCBI Taxonomy" id="1338436"/>
    <lineage>
        <taxon>Bacteria</taxon>
        <taxon>Bacillati</taxon>
        <taxon>Actinomycetota</taxon>
        <taxon>Actinomycetes</taxon>
        <taxon>Micrococcales</taxon>
        <taxon>Micrococcaceae</taxon>
        <taxon>Sinomonas</taxon>
    </lineage>
</organism>
<evidence type="ECO:0000313" key="3">
    <source>
        <dbReference type="Proteomes" id="UP000030982"/>
    </source>
</evidence>
<comment type="caution">
    <text evidence="2">The sequence shown here is derived from an EMBL/GenBank/DDBJ whole genome shotgun (WGS) entry which is preliminary data.</text>
</comment>